<dbReference type="Gene3D" id="1.10.30.10">
    <property type="entry name" value="High mobility group box domain"/>
    <property type="match status" value="1"/>
</dbReference>
<sequence>MSIALSAAASAAVFHDEAAYFFAPIKSRKIGTGDKEFTSPAFLAFLRTRQRTLEAMQPDWTFSEISQHIMEQWSRMSSVSTCNRFTDLAAQQAPYIHEGKKFQTRLSHLSNMRRPSSPTVEVSPANDYSSKNRRDTAGAILYLISQWPQQGSKMALSELKATAKTMRQKWQEMSEEERDVWRHKADGETIEGVDAYLAGVKEQLITDWCDGMTEGQSKQKIMW</sequence>
<proteinExistence type="predicted"/>
<comment type="caution">
    <text evidence="1">The sequence shown here is derived from an EMBL/GenBank/DDBJ whole genome shotgun (WGS) entry which is preliminary data.</text>
</comment>
<gene>
    <name evidence="1" type="ORF">BC936DRAFT_144296</name>
</gene>
<keyword evidence="2" id="KW-1185">Reference proteome</keyword>
<dbReference type="Proteomes" id="UP000268093">
    <property type="component" value="Unassembled WGS sequence"/>
</dbReference>
<evidence type="ECO:0008006" key="3">
    <source>
        <dbReference type="Google" id="ProtNLM"/>
    </source>
</evidence>
<dbReference type="EMBL" id="RBNI01031857">
    <property type="protein sequence ID" value="RUO95356.1"/>
    <property type="molecule type" value="Genomic_DNA"/>
</dbReference>
<organism evidence="1 2">
    <name type="scientific">Jimgerdemannia flammicorona</name>
    <dbReference type="NCBI Taxonomy" id="994334"/>
    <lineage>
        <taxon>Eukaryota</taxon>
        <taxon>Fungi</taxon>
        <taxon>Fungi incertae sedis</taxon>
        <taxon>Mucoromycota</taxon>
        <taxon>Mucoromycotina</taxon>
        <taxon>Endogonomycetes</taxon>
        <taxon>Endogonales</taxon>
        <taxon>Endogonaceae</taxon>
        <taxon>Jimgerdemannia</taxon>
    </lineage>
</organism>
<dbReference type="CDD" id="cd00084">
    <property type="entry name" value="HMG-box_SF"/>
    <property type="match status" value="1"/>
</dbReference>
<dbReference type="SUPFAM" id="SSF47095">
    <property type="entry name" value="HMG-box"/>
    <property type="match status" value="1"/>
</dbReference>
<name>A0A432ZY53_9FUNG</name>
<reference evidence="1 2" key="1">
    <citation type="journal article" date="2018" name="New Phytol.">
        <title>Phylogenomics of Endogonaceae and evolution of mycorrhizas within Mucoromycota.</title>
        <authorList>
            <person name="Chang Y."/>
            <person name="Desiro A."/>
            <person name="Na H."/>
            <person name="Sandor L."/>
            <person name="Lipzen A."/>
            <person name="Clum A."/>
            <person name="Barry K."/>
            <person name="Grigoriev I.V."/>
            <person name="Martin F.M."/>
            <person name="Stajich J.E."/>
            <person name="Smith M.E."/>
            <person name="Bonito G."/>
            <person name="Spatafora J.W."/>
        </authorList>
    </citation>
    <scope>NUCLEOTIDE SEQUENCE [LARGE SCALE GENOMIC DNA]</scope>
    <source>
        <strain evidence="1 2">GMNB39</strain>
    </source>
</reference>
<protein>
    <recommendedName>
        <fullName evidence="3">HMG box domain-containing protein</fullName>
    </recommendedName>
</protein>
<evidence type="ECO:0000313" key="1">
    <source>
        <dbReference type="EMBL" id="RUO95356.1"/>
    </source>
</evidence>
<evidence type="ECO:0000313" key="2">
    <source>
        <dbReference type="Proteomes" id="UP000268093"/>
    </source>
</evidence>
<accession>A0A432ZY53</accession>
<dbReference type="AlphaFoldDB" id="A0A432ZY53"/>
<dbReference type="InterPro" id="IPR036910">
    <property type="entry name" value="HMG_box_dom_sf"/>
</dbReference>